<keyword evidence="1" id="KW-0378">Hydrolase</keyword>
<dbReference type="PANTHER" id="PTHR18901">
    <property type="entry name" value="2-DEOXYGLUCOSE-6-PHOSPHATE PHOSPHATASE 2"/>
    <property type="match status" value="1"/>
</dbReference>
<keyword evidence="2" id="KW-1185">Reference proteome</keyword>
<dbReference type="EMBL" id="JACHMJ010000001">
    <property type="protein sequence ID" value="MBB5843004.1"/>
    <property type="molecule type" value="Genomic_DNA"/>
</dbReference>
<dbReference type="InterPro" id="IPR006439">
    <property type="entry name" value="HAD-SF_hydro_IA"/>
</dbReference>
<proteinExistence type="predicted"/>
<organism evidence="1 2">
    <name type="scientific">Conyzicola lurida</name>
    <dbReference type="NCBI Taxonomy" id="1172621"/>
    <lineage>
        <taxon>Bacteria</taxon>
        <taxon>Bacillati</taxon>
        <taxon>Actinomycetota</taxon>
        <taxon>Actinomycetes</taxon>
        <taxon>Micrococcales</taxon>
        <taxon>Microbacteriaceae</taxon>
        <taxon>Conyzicola</taxon>
    </lineage>
</organism>
<dbReference type="Pfam" id="PF00702">
    <property type="entry name" value="Hydrolase"/>
    <property type="match status" value="1"/>
</dbReference>
<reference evidence="1 2" key="1">
    <citation type="submission" date="2020-08" db="EMBL/GenBank/DDBJ databases">
        <title>Sequencing the genomes of 1000 actinobacteria strains.</title>
        <authorList>
            <person name="Klenk H.-P."/>
        </authorList>
    </citation>
    <scope>NUCLEOTIDE SEQUENCE [LARGE SCALE GENOMIC DNA]</scope>
    <source>
        <strain evidence="1 2">DSM 105784</strain>
    </source>
</reference>
<dbReference type="Gene3D" id="3.40.50.1000">
    <property type="entry name" value="HAD superfamily/HAD-like"/>
    <property type="match status" value="1"/>
</dbReference>
<dbReference type="PANTHER" id="PTHR18901:SF38">
    <property type="entry name" value="PSEUDOURIDINE-5'-PHOSPHATASE"/>
    <property type="match status" value="1"/>
</dbReference>
<dbReference type="GO" id="GO:0016787">
    <property type="term" value="F:hydrolase activity"/>
    <property type="evidence" value="ECO:0007669"/>
    <property type="project" value="UniProtKB-KW"/>
</dbReference>
<dbReference type="InterPro" id="IPR036412">
    <property type="entry name" value="HAD-like_sf"/>
</dbReference>
<protein>
    <submittedName>
        <fullName evidence="1">HAD superfamily hydrolase (TIGR01509 family)</fullName>
    </submittedName>
</protein>
<evidence type="ECO:0000313" key="1">
    <source>
        <dbReference type="EMBL" id="MBB5843004.1"/>
    </source>
</evidence>
<dbReference type="Proteomes" id="UP000536685">
    <property type="component" value="Unassembled WGS sequence"/>
</dbReference>
<accession>A0A841AKT1</accession>
<sequence length="226" mass="23878">MTSLQPAAVLWDMDGTIVDTEPYWMRAETLLVESYGGTWTHDDALGLVGQGLWHSARLLKARGVDLTEDEIINSLTESVKDQIRASVPWRPGAMELLAELREAGVPTALVTMSLRTMAQLVVDSIPFDAFDAIVSGDDVTHAKPHPEPYLTGASLLGVDIADCVALEDSQPGLASAVASGAVSIGIPLMVPIAESDGHTIWPTLDGRTLSDLSGVFAASKAGTSNV</sequence>
<dbReference type="PRINTS" id="PR00413">
    <property type="entry name" value="HADHALOGNASE"/>
</dbReference>
<gene>
    <name evidence="1" type="ORF">HD599_001327</name>
</gene>
<comment type="caution">
    <text evidence="1">The sequence shown here is derived from an EMBL/GenBank/DDBJ whole genome shotgun (WGS) entry which is preliminary data.</text>
</comment>
<evidence type="ECO:0000313" key="2">
    <source>
        <dbReference type="Proteomes" id="UP000536685"/>
    </source>
</evidence>
<name>A0A841AKT1_9MICO</name>
<dbReference type="NCBIfam" id="TIGR01509">
    <property type="entry name" value="HAD-SF-IA-v3"/>
    <property type="match status" value="1"/>
</dbReference>
<dbReference type="SUPFAM" id="SSF56784">
    <property type="entry name" value="HAD-like"/>
    <property type="match status" value="1"/>
</dbReference>
<dbReference type="InterPro" id="IPR023198">
    <property type="entry name" value="PGP-like_dom2"/>
</dbReference>
<dbReference type="Gene3D" id="1.10.150.240">
    <property type="entry name" value="Putative phosphatase, domain 2"/>
    <property type="match status" value="1"/>
</dbReference>
<dbReference type="InterPro" id="IPR023214">
    <property type="entry name" value="HAD_sf"/>
</dbReference>
<dbReference type="SFLD" id="SFLDS00003">
    <property type="entry name" value="Haloacid_Dehalogenase"/>
    <property type="match status" value="1"/>
</dbReference>
<dbReference type="SFLD" id="SFLDG01129">
    <property type="entry name" value="C1.5:_HAD__Beta-PGM__Phosphata"/>
    <property type="match status" value="1"/>
</dbReference>
<dbReference type="RefSeq" id="WP_184234999.1">
    <property type="nucleotide sequence ID" value="NZ_JACHMJ010000001.1"/>
</dbReference>
<dbReference type="CDD" id="cd07505">
    <property type="entry name" value="HAD_BPGM-like"/>
    <property type="match status" value="1"/>
</dbReference>
<dbReference type="AlphaFoldDB" id="A0A841AKT1"/>